<accession>A0A0N0E4V7</accession>
<proteinExistence type="predicted"/>
<gene>
    <name evidence="1" type="ORF">PF66_01746</name>
</gene>
<dbReference type="RefSeq" id="WP_054059306.1">
    <property type="nucleotide sequence ID" value="NZ_JSYZ01000005.1"/>
</dbReference>
<protein>
    <submittedName>
        <fullName evidence="1">Uncharacterized protein</fullName>
    </submittedName>
</protein>
<evidence type="ECO:0000313" key="2">
    <source>
        <dbReference type="Proteomes" id="UP000037931"/>
    </source>
</evidence>
<keyword evidence="2" id="KW-1185">Reference proteome</keyword>
<dbReference type="OrthoDB" id="9933461at2"/>
<comment type="caution">
    <text evidence="1">The sequence shown here is derived from an EMBL/GenBank/DDBJ whole genome shotgun (WGS) entry which is preliminary data.</text>
</comment>
<name>A0A0N0E4V7_9PSED</name>
<dbReference type="EMBL" id="JSYZ01000005">
    <property type="protein sequence ID" value="KPA91723.1"/>
    <property type="molecule type" value="Genomic_DNA"/>
</dbReference>
<reference evidence="1 2" key="1">
    <citation type="journal article" date="2015" name="PLoS ONE">
        <title>Rice-Infecting Pseudomonas Genomes Are Highly Accessorized and Harbor Multiple Putative Virulence Mechanisms to Cause Sheath Brown Rot.</title>
        <authorList>
            <person name="Quibod I.L."/>
            <person name="Grande G."/>
            <person name="Oreiro E.G."/>
            <person name="Borja F.N."/>
            <person name="Dossa G.S."/>
            <person name="Mauleon R."/>
            <person name="Cruz C.V."/>
            <person name="Oliva R."/>
        </authorList>
    </citation>
    <scope>NUCLEOTIDE SEQUENCE [LARGE SCALE GENOMIC DNA]</scope>
    <source>
        <strain evidence="1 2">IRRI 6609</strain>
    </source>
</reference>
<sequence length="99" mass="11216">MPQRLNPMKAALSQAPNDTYQQFQDLRDGLIAALVDWPVQKWDVVDNYLPTNAKVSQKSREWLNALVDVLDVNLPRQKAEATPDRLEELLLLASMKSIG</sequence>
<evidence type="ECO:0000313" key="1">
    <source>
        <dbReference type="EMBL" id="KPA91723.1"/>
    </source>
</evidence>
<dbReference type="Proteomes" id="UP000037931">
    <property type="component" value="Unassembled WGS sequence"/>
</dbReference>
<organism evidence="1 2">
    <name type="scientific">Pseudomonas asplenii</name>
    <dbReference type="NCBI Taxonomy" id="53407"/>
    <lineage>
        <taxon>Bacteria</taxon>
        <taxon>Pseudomonadati</taxon>
        <taxon>Pseudomonadota</taxon>
        <taxon>Gammaproteobacteria</taxon>
        <taxon>Pseudomonadales</taxon>
        <taxon>Pseudomonadaceae</taxon>
        <taxon>Pseudomonas</taxon>
    </lineage>
</organism>
<dbReference type="AlphaFoldDB" id="A0A0N0E4V7"/>
<dbReference type="PATRIC" id="fig|50340.43.peg.5003"/>